<comment type="caution">
    <text evidence="8">The sequence shown here is derived from an EMBL/GenBank/DDBJ whole genome shotgun (WGS) entry which is preliminary data.</text>
</comment>
<dbReference type="InParanoid" id="A0A4V2SPU2"/>
<sequence>MTDDPRSADADADAAVQSPLWRRLLPLALVAAGLAAVFVTGLDAYIRLDTLKTYRADLADVAHDRFWLAFPTLVVLYAALVAVSFPGASLMTIFAGFMFGTGLGGLGALIGATLGATAIFLAARTSLGEPLRQRAGPWLDRFQRGFAEGELSYLFVLRLVPAFPFWLVNIAPAFLGVRPRNYLISTALGIAPGTFVYASVGAGAGAVIDRGEDLKLGGLFADPAIWGPMAALVALALLPVAWKRWRGSPAPAPAPVGTADGD</sequence>
<evidence type="ECO:0000313" key="8">
    <source>
        <dbReference type="EMBL" id="TCP36406.1"/>
    </source>
</evidence>
<feature type="transmembrane region" description="Helical" evidence="6">
    <location>
        <begin position="97"/>
        <end position="123"/>
    </location>
</feature>
<dbReference type="InterPro" id="IPR015414">
    <property type="entry name" value="TMEM64"/>
</dbReference>
<accession>A0A4V2SPU2</accession>
<dbReference type="PANTHER" id="PTHR12677:SF59">
    <property type="entry name" value="GOLGI APPARATUS MEMBRANE PROTEIN TVP38-RELATED"/>
    <property type="match status" value="1"/>
</dbReference>
<name>A0A4V2SPU2_RHOSA</name>
<comment type="similarity">
    <text evidence="6">Belongs to the TVP38/TMEM64 family.</text>
</comment>
<evidence type="ECO:0000256" key="2">
    <source>
        <dbReference type="ARBA" id="ARBA00022475"/>
    </source>
</evidence>
<evidence type="ECO:0000259" key="7">
    <source>
        <dbReference type="Pfam" id="PF09335"/>
    </source>
</evidence>
<dbReference type="Proteomes" id="UP000295399">
    <property type="component" value="Unassembled WGS sequence"/>
</dbReference>
<proteinExistence type="inferred from homology"/>
<gene>
    <name evidence="8" type="ORF">EV659_103297</name>
</gene>
<evidence type="ECO:0000256" key="5">
    <source>
        <dbReference type="ARBA" id="ARBA00023136"/>
    </source>
</evidence>
<comment type="subcellular location">
    <subcellularLocation>
        <location evidence="1 6">Cell membrane</location>
        <topology evidence="1 6">Multi-pass membrane protein</topology>
    </subcellularLocation>
</comment>
<keyword evidence="5 6" id="KW-0472">Membrane</keyword>
<feature type="transmembrane region" description="Helical" evidence="6">
    <location>
        <begin position="151"/>
        <end position="175"/>
    </location>
</feature>
<evidence type="ECO:0000256" key="1">
    <source>
        <dbReference type="ARBA" id="ARBA00004651"/>
    </source>
</evidence>
<evidence type="ECO:0000256" key="6">
    <source>
        <dbReference type="RuleBase" id="RU366058"/>
    </source>
</evidence>
<organism evidence="8 9">
    <name type="scientific">Rhodothalassium salexigens DSM 2132</name>
    <dbReference type="NCBI Taxonomy" id="1188247"/>
    <lineage>
        <taxon>Bacteria</taxon>
        <taxon>Pseudomonadati</taxon>
        <taxon>Pseudomonadota</taxon>
        <taxon>Alphaproteobacteria</taxon>
        <taxon>Rhodothalassiales</taxon>
        <taxon>Rhodothalassiaceae</taxon>
        <taxon>Rhodothalassium</taxon>
    </lineage>
</organism>
<dbReference type="GO" id="GO:0005886">
    <property type="term" value="C:plasma membrane"/>
    <property type="evidence" value="ECO:0007669"/>
    <property type="project" value="UniProtKB-SubCell"/>
</dbReference>
<dbReference type="Pfam" id="PF09335">
    <property type="entry name" value="VTT_dom"/>
    <property type="match status" value="1"/>
</dbReference>
<feature type="transmembrane region" description="Helical" evidence="6">
    <location>
        <begin position="24"/>
        <end position="46"/>
    </location>
</feature>
<dbReference type="EMBL" id="SLXO01000003">
    <property type="protein sequence ID" value="TCP36406.1"/>
    <property type="molecule type" value="Genomic_DNA"/>
</dbReference>
<protein>
    <recommendedName>
        <fullName evidence="6">TVP38/TMEM64 family membrane protein</fullName>
    </recommendedName>
</protein>
<keyword evidence="9" id="KW-1185">Reference proteome</keyword>
<dbReference type="InterPro" id="IPR032816">
    <property type="entry name" value="VTT_dom"/>
</dbReference>
<dbReference type="PANTHER" id="PTHR12677">
    <property type="entry name" value="GOLGI APPARATUS MEMBRANE PROTEIN TVP38-RELATED"/>
    <property type="match status" value="1"/>
</dbReference>
<dbReference type="RefSeq" id="WP_132707944.1">
    <property type="nucleotide sequence ID" value="NZ_JACIGF010000003.1"/>
</dbReference>
<evidence type="ECO:0000313" key="9">
    <source>
        <dbReference type="Proteomes" id="UP000295399"/>
    </source>
</evidence>
<evidence type="ECO:0000256" key="3">
    <source>
        <dbReference type="ARBA" id="ARBA00022692"/>
    </source>
</evidence>
<reference evidence="8 9" key="1">
    <citation type="submission" date="2019-03" db="EMBL/GenBank/DDBJ databases">
        <title>Genomic Encyclopedia of Type Strains, Phase IV (KMG-IV): sequencing the most valuable type-strain genomes for metagenomic binning, comparative biology and taxonomic classification.</title>
        <authorList>
            <person name="Goeker M."/>
        </authorList>
    </citation>
    <scope>NUCLEOTIDE SEQUENCE [LARGE SCALE GENOMIC DNA]</scope>
    <source>
        <strain evidence="8 9">DSM 2132</strain>
    </source>
</reference>
<feature type="transmembrane region" description="Helical" evidence="6">
    <location>
        <begin position="224"/>
        <end position="242"/>
    </location>
</feature>
<dbReference type="OrthoDB" id="9779114at2"/>
<feature type="domain" description="VTT" evidence="7">
    <location>
        <begin position="88"/>
        <end position="202"/>
    </location>
</feature>
<keyword evidence="2 6" id="KW-1003">Cell membrane</keyword>
<evidence type="ECO:0000256" key="4">
    <source>
        <dbReference type="ARBA" id="ARBA00022989"/>
    </source>
</evidence>
<dbReference type="FunCoup" id="A0A4V2SPU2">
    <property type="interactions" value="168"/>
</dbReference>
<feature type="transmembrane region" description="Helical" evidence="6">
    <location>
        <begin position="182"/>
        <end position="204"/>
    </location>
</feature>
<feature type="transmembrane region" description="Helical" evidence="6">
    <location>
        <begin position="66"/>
        <end position="85"/>
    </location>
</feature>
<keyword evidence="3 6" id="KW-0812">Transmembrane</keyword>
<keyword evidence="4 6" id="KW-1133">Transmembrane helix</keyword>
<dbReference type="AlphaFoldDB" id="A0A4V2SPU2"/>